<reference evidence="2" key="1">
    <citation type="submission" date="2021-02" db="EMBL/GenBank/DDBJ databases">
        <authorList>
            <person name="Nowell W R."/>
        </authorList>
    </citation>
    <scope>NUCLEOTIDE SEQUENCE</scope>
</reference>
<evidence type="ECO:0000313" key="3">
    <source>
        <dbReference type="Proteomes" id="UP000663828"/>
    </source>
</evidence>
<dbReference type="AlphaFoldDB" id="A0A815U953"/>
<organism evidence="2 4">
    <name type="scientific">Adineta ricciae</name>
    <name type="common">Rotifer</name>
    <dbReference type="NCBI Taxonomy" id="249248"/>
    <lineage>
        <taxon>Eukaryota</taxon>
        <taxon>Metazoa</taxon>
        <taxon>Spiralia</taxon>
        <taxon>Gnathifera</taxon>
        <taxon>Rotifera</taxon>
        <taxon>Eurotatoria</taxon>
        <taxon>Bdelloidea</taxon>
        <taxon>Adinetida</taxon>
        <taxon>Adinetidae</taxon>
        <taxon>Adineta</taxon>
    </lineage>
</organism>
<dbReference type="EMBL" id="CAJNOJ010000714">
    <property type="protein sequence ID" value="CAF1513662.1"/>
    <property type="molecule type" value="Genomic_DNA"/>
</dbReference>
<dbReference type="Proteomes" id="UP000663852">
    <property type="component" value="Unassembled WGS sequence"/>
</dbReference>
<comment type="caution">
    <text evidence="2">The sequence shown here is derived from an EMBL/GenBank/DDBJ whole genome shotgun (WGS) entry which is preliminary data.</text>
</comment>
<gene>
    <name evidence="2" type="ORF">EDS130_LOCUS43408</name>
    <name evidence="1" type="ORF">XAT740_LOCUS23550</name>
</gene>
<evidence type="ECO:0000313" key="1">
    <source>
        <dbReference type="EMBL" id="CAF1198748.1"/>
    </source>
</evidence>
<evidence type="ECO:0000313" key="2">
    <source>
        <dbReference type="EMBL" id="CAF1513662.1"/>
    </source>
</evidence>
<name>A0A815U953_ADIRI</name>
<dbReference type="Proteomes" id="UP000663828">
    <property type="component" value="Unassembled WGS sequence"/>
</dbReference>
<keyword evidence="3" id="KW-1185">Reference proteome</keyword>
<protein>
    <submittedName>
        <fullName evidence="2">Uncharacterized protein</fullName>
    </submittedName>
</protein>
<proteinExistence type="predicted"/>
<dbReference type="EMBL" id="CAJNOR010001785">
    <property type="protein sequence ID" value="CAF1198748.1"/>
    <property type="molecule type" value="Genomic_DNA"/>
</dbReference>
<dbReference type="OrthoDB" id="10046138at2759"/>
<accession>A0A815U953</accession>
<sequence length="366" mass="43850">MQKLFTNLTNPKGTLFNEIKTKIEKIPNYLTKHNELLKQMIHEIISTMKIVSTADNMDDLRKISIEMHKIMIIQTYQLLWMTYLKSSTGQLLIDSIMQTELIWPKEIKTMVQTIQTGGKSVIRHETYLEFVNSYLNALENYLKKYKLELNCQINNFQYYSLGIKQHIEKYLEKQLESFRMEIEHKVELVHYDYQIRALKVDYFRHNPNDQQKQIIERMCRDKYEQKITEEEYKFLQQQIAYYNSPSQSFESSPLAHCPLTDSIENPTIRQNLFKQYKEVAEQSRTEMFNLYLKTAEDQRMTCKYKYDTSMKELWSNQHHHSAVDQNNVLSKIMIDLIDERCTKIGERIQCIYQFKATQFIQSNSKL</sequence>
<evidence type="ECO:0000313" key="4">
    <source>
        <dbReference type="Proteomes" id="UP000663852"/>
    </source>
</evidence>